<dbReference type="Gene3D" id="3.40.50.720">
    <property type="entry name" value="NAD(P)-binding Rossmann-like Domain"/>
    <property type="match status" value="1"/>
</dbReference>
<evidence type="ECO:0000313" key="3">
    <source>
        <dbReference type="Proteomes" id="UP000027920"/>
    </source>
</evidence>
<dbReference type="PANTHER" id="PTHR32487">
    <property type="entry name" value="3-OXO-DELTA(4,5)-STEROID 5-BETA-REDUCTASE"/>
    <property type="match status" value="1"/>
</dbReference>
<dbReference type="OrthoDB" id="1731983at2759"/>
<protein>
    <recommendedName>
        <fullName evidence="1">PRISE-like Rossmann-fold domain-containing protein</fullName>
    </recommendedName>
</protein>
<dbReference type="STRING" id="1182545.A0A072NUE7"/>
<proteinExistence type="predicted"/>
<name>A0A072NUE7_9EURO</name>
<dbReference type="InterPro" id="IPR036291">
    <property type="entry name" value="NAD(P)-bd_dom_sf"/>
</dbReference>
<dbReference type="AlphaFoldDB" id="A0A072NUE7"/>
<dbReference type="GeneID" id="25287845"/>
<dbReference type="SUPFAM" id="SSF51735">
    <property type="entry name" value="NAD(P)-binding Rossmann-fold domains"/>
    <property type="match status" value="1"/>
</dbReference>
<dbReference type="InterPro" id="IPR055222">
    <property type="entry name" value="PRISE-like_Rossmann-fold"/>
</dbReference>
<reference evidence="2 3" key="1">
    <citation type="submission" date="2013-03" db="EMBL/GenBank/DDBJ databases">
        <title>The Genome Sequence of Exophiala aquamarina CBS 119918.</title>
        <authorList>
            <consortium name="The Broad Institute Genomics Platform"/>
            <person name="Cuomo C."/>
            <person name="de Hoog S."/>
            <person name="Gorbushina A."/>
            <person name="Walker B."/>
            <person name="Young S.K."/>
            <person name="Zeng Q."/>
            <person name="Gargeya S."/>
            <person name="Fitzgerald M."/>
            <person name="Haas B."/>
            <person name="Abouelleil A."/>
            <person name="Allen A.W."/>
            <person name="Alvarado L."/>
            <person name="Arachchi H.M."/>
            <person name="Berlin A.M."/>
            <person name="Chapman S.B."/>
            <person name="Gainer-Dewar J."/>
            <person name="Goldberg J."/>
            <person name="Griggs A."/>
            <person name="Gujja S."/>
            <person name="Hansen M."/>
            <person name="Howarth C."/>
            <person name="Imamovic A."/>
            <person name="Ireland A."/>
            <person name="Larimer J."/>
            <person name="McCowan C."/>
            <person name="Murphy C."/>
            <person name="Pearson M."/>
            <person name="Poon T.W."/>
            <person name="Priest M."/>
            <person name="Roberts A."/>
            <person name="Saif S."/>
            <person name="Shea T."/>
            <person name="Sisk P."/>
            <person name="Sykes S."/>
            <person name="Wortman J."/>
            <person name="Nusbaum C."/>
            <person name="Birren B."/>
        </authorList>
    </citation>
    <scope>NUCLEOTIDE SEQUENCE [LARGE SCALE GENOMIC DNA]</scope>
    <source>
        <strain evidence="2 3">CBS 119918</strain>
    </source>
</reference>
<evidence type="ECO:0000313" key="2">
    <source>
        <dbReference type="EMBL" id="KEF50997.1"/>
    </source>
</evidence>
<accession>A0A072NUE7</accession>
<dbReference type="RefSeq" id="XP_013253587.1">
    <property type="nucleotide sequence ID" value="XM_013398133.1"/>
</dbReference>
<evidence type="ECO:0000259" key="1">
    <source>
        <dbReference type="Pfam" id="PF22917"/>
    </source>
</evidence>
<dbReference type="Pfam" id="PF22917">
    <property type="entry name" value="PRISE"/>
    <property type="match status" value="1"/>
</dbReference>
<dbReference type="VEuPathDB" id="FungiDB:A1O9_12951"/>
<dbReference type="CDD" id="cd08948">
    <property type="entry name" value="5beta-POR_like_SDR_a"/>
    <property type="match status" value="1"/>
</dbReference>
<dbReference type="Proteomes" id="UP000027920">
    <property type="component" value="Unassembled WGS sequence"/>
</dbReference>
<feature type="domain" description="PRISE-like Rossmann-fold" evidence="1">
    <location>
        <begin position="5"/>
        <end position="388"/>
    </location>
</feature>
<dbReference type="PANTHER" id="PTHR32487:SF8">
    <property type="entry name" value="NAD-DEPENDENT EPIMERASE_DEHYDRATASE DOMAIN-CONTAINING PROTEIN"/>
    <property type="match status" value="1"/>
</dbReference>
<keyword evidence="3" id="KW-1185">Reference proteome</keyword>
<gene>
    <name evidence="2" type="ORF">A1O9_12951</name>
</gene>
<dbReference type="EMBL" id="AMGV01000035">
    <property type="protein sequence ID" value="KEF50997.1"/>
    <property type="molecule type" value="Genomic_DNA"/>
</dbReference>
<comment type="caution">
    <text evidence="2">The sequence shown here is derived from an EMBL/GenBank/DDBJ whole genome shotgun (WGS) entry which is preliminary data.</text>
</comment>
<organism evidence="2 3">
    <name type="scientific">Exophiala aquamarina CBS 119918</name>
    <dbReference type="NCBI Taxonomy" id="1182545"/>
    <lineage>
        <taxon>Eukaryota</taxon>
        <taxon>Fungi</taxon>
        <taxon>Dikarya</taxon>
        <taxon>Ascomycota</taxon>
        <taxon>Pezizomycotina</taxon>
        <taxon>Eurotiomycetes</taxon>
        <taxon>Chaetothyriomycetidae</taxon>
        <taxon>Chaetothyriales</taxon>
        <taxon>Herpotrichiellaceae</taxon>
        <taxon>Exophiala</taxon>
    </lineage>
</organism>
<sequence length="396" mass="44690">MLKHALVLGASGIQGWAIVRELLDDRNQHTFSKVTAVTNRPLVQKFLLWPQSDRLQLVHGLELNGTSKASLEKNFREKILDIDAITHVYYCAYRWLPDQVAERTVNTQMLQNAISVIASLSCRLEFVVLLTGAKVYGMHLMKTGFPFGNYLPLSEDLPPLPEPHGSQLLYTAQTKVLRDLSLEKEWTWCEIRADLVIGFVPNNNPHCLPQILGIYLALYKYIEGEGSTVAFPGSKGAYHAKFVPASQDTIAKLSTYASLHPDTMGHGAAYNVGDKQEPTSWSRIWPTICSVFGLQGFGPLNCTIQPIAYIQAHREQWDQVVRENDLRAGFVDNDLLNPSIFIFMTGLMDFDRQLSIKKSRQAGFVEERSEEEAWFSVFQRFVDAKIIPPVLTHPLE</sequence>
<dbReference type="HOGENOM" id="CLU_030125_2_0_1"/>